<proteinExistence type="inferred from homology"/>
<dbReference type="PANTHER" id="PTHR35041:SF4">
    <property type="entry name" value="MEDIATOR OF RNA POLYMERASE II TRANSCRIPTION SUBUNIT 1"/>
    <property type="match status" value="1"/>
</dbReference>
<accession>A0A0W4ZMC5</accession>
<comment type="caution">
    <text evidence="9">The sequence shown here is derived from an EMBL/GenBank/DDBJ whole genome shotgun (WGS) entry which is preliminary data.</text>
</comment>
<evidence type="ECO:0000313" key="9">
    <source>
        <dbReference type="EMBL" id="KTW29462.1"/>
    </source>
</evidence>
<keyword evidence="10" id="KW-1185">Reference proteome</keyword>
<organism evidence="9 10">
    <name type="scientific">Pneumocystis jirovecii (strain RU7)</name>
    <name type="common">Human pneumocystis pneumonia agent</name>
    <dbReference type="NCBI Taxonomy" id="1408657"/>
    <lineage>
        <taxon>Eukaryota</taxon>
        <taxon>Fungi</taxon>
        <taxon>Dikarya</taxon>
        <taxon>Ascomycota</taxon>
        <taxon>Taphrinomycotina</taxon>
        <taxon>Pneumocystomycetes</taxon>
        <taxon>Pneumocystaceae</taxon>
        <taxon>Pneumocystis</taxon>
    </lineage>
</organism>
<keyword evidence="5 7" id="KW-0804">Transcription</keyword>
<reference evidence="10" key="1">
    <citation type="journal article" date="2016" name="Nat. Commun.">
        <title>Genome analysis of three Pneumocystis species reveals adaptation mechanisms to life exclusively in mammalian hosts.</title>
        <authorList>
            <person name="Ma L."/>
            <person name="Chen Z."/>
            <person name="Huang D.W."/>
            <person name="Kutty G."/>
            <person name="Ishihara M."/>
            <person name="Wang H."/>
            <person name="Abouelleil A."/>
            <person name="Bishop L."/>
            <person name="Davey E."/>
            <person name="Deng R."/>
            <person name="Deng X."/>
            <person name="Fan L."/>
            <person name="Fantoni G."/>
            <person name="Fitzgerald M."/>
            <person name="Gogineni E."/>
            <person name="Goldberg J.M."/>
            <person name="Handley G."/>
            <person name="Hu X."/>
            <person name="Huber C."/>
            <person name="Jiao X."/>
            <person name="Jones K."/>
            <person name="Levin J.Z."/>
            <person name="Liu Y."/>
            <person name="Macdonald P."/>
            <person name="Melnikov A."/>
            <person name="Raley C."/>
            <person name="Sassi M."/>
            <person name="Sherman B.T."/>
            <person name="Song X."/>
            <person name="Sykes S."/>
            <person name="Tran B."/>
            <person name="Walsh L."/>
            <person name="Xia Y."/>
            <person name="Yang J."/>
            <person name="Young S."/>
            <person name="Zeng Q."/>
            <person name="Zheng X."/>
            <person name="Stephens R."/>
            <person name="Nusbaum C."/>
            <person name="Birren B.W."/>
            <person name="Azadi P."/>
            <person name="Lempicki R.A."/>
            <person name="Cuomo C.A."/>
            <person name="Kovacs J.A."/>
        </authorList>
    </citation>
    <scope>NUCLEOTIDE SEQUENCE [LARGE SCALE GENOMIC DNA]</scope>
    <source>
        <strain evidence="10">RU7</strain>
    </source>
</reference>
<evidence type="ECO:0000256" key="4">
    <source>
        <dbReference type="ARBA" id="ARBA00023159"/>
    </source>
</evidence>
<sequence length="497" mass="58011">MSKENDISNKYNSCSNEILLEFEEQIKSTDMTPSKIIDILIDTFKKTQKNEFVSPEALEALGKKEGFECFHDKYENGVTLSLGGKIIVIDIDLEKFSIYWKVIRVATTWADSSGGQYFSPSTDAILLANFSDSYRLNLFETNFQRLTCLDRLSSPPIWDLFSIIKSLYLSLKKIYDYELDIYSDSEEVLCEKSGKPEFDVANIVGLSLWYWKQRHHHFVEQKSWRVIIEAQEYDPTFSSIFSLNIDWMNQKVNLSNNEHEWIITSSDLPFSCQFVMILDPPIVMCLEDIKKISEIIGLNDTSVLFKDFQDSNDLIYETVLTSQSLPIHTKRTIYLPSSLTQDQFYTIEKSTLFPVHIVKCIPFYHPEHIHFVLKILRKYTVFQTLVESYINDNTCKNFLLDQVKYKTSIKNETNINIITFYEKGPGIEIFFSTIYDNFKIKLSIAENGHIILQDIQTNKLHFEKMKQQIEQVFQVSKDIGISCEYIKQMLEKDNHLK</sequence>
<dbReference type="PANTHER" id="PTHR35041">
    <property type="entry name" value="MEDIATOR OF RNA POLYMERASE II TRANSCRIPTION SUBUNIT 1"/>
    <property type="match status" value="1"/>
</dbReference>
<dbReference type="GO" id="GO:0016592">
    <property type="term" value="C:mediator complex"/>
    <property type="evidence" value="ECO:0007669"/>
    <property type="project" value="InterPro"/>
</dbReference>
<evidence type="ECO:0000256" key="3">
    <source>
        <dbReference type="ARBA" id="ARBA00023015"/>
    </source>
</evidence>
<dbReference type="AlphaFoldDB" id="A0A0W4ZMC5"/>
<evidence type="ECO:0000256" key="2">
    <source>
        <dbReference type="ARBA" id="ARBA00006210"/>
    </source>
</evidence>
<comment type="subcellular location">
    <subcellularLocation>
        <location evidence="1 7">Nucleus</location>
    </subcellularLocation>
</comment>
<dbReference type="VEuPathDB" id="FungiDB:T551_02078"/>
<comment type="function">
    <text evidence="7">Component of the Mediator complex, a coactivator involved in the regulated transcription of nearly all RNA polymerase II-dependent genes. Mediator functions as a bridge to convey information from gene-specific regulatory proteins to the basal RNA polymerase II transcription machinery. Mediator is recruited to promoters by direct interactions with regulatory proteins and serves as a scaffold for the assembly of a functional preinitiation complex with RNA polymerase II and the general transcription factors.</text>
</comment>
<keyword evidence="3 7" id="KW-0805">Transcription regulation</keyword>
<evidence type="ECO:0000256" key="6">
    <source>
        <dbReference type="ARBA" id="ARBA00023242"/>
    </source>
</evidence>
<keyword evidence="6 7" id="KW-0539">Nucleus</keyword>
<gene>
    <name evidence="9" type="ORF">T551_02078</name>
</gene>
<evidence type="ECO:0000259" key="8">
    <source>
        <dbReference type="Pfam" id="PF10744"/>
    </source>
</evidence>
<dbReference type="GO" id="GO:0045944">
    <property type="term" value="P:positive regulation of transcription by RNA polymerase II"/>
    <property type="evidence" value="ECO:0007669"/>
    <property type="project" value="UniProtKB-ARBA"/>
</dbReference>
<feature type="domain" description="Mediator complex subunit Med1" evidence="8">
    <location>
        <begin position="40"/>
        <end position="390"/>
    </location>
</feature>
<dbReference type="RefSeq" id="XP_018229293.1">
    <property type="nucleotide sequence ID" value="XM_018374341.1"/>
</dbReference>
<comment type="similarity">
    <text evidence="2 7">Belongs to the Mediator complex subunit 1 family.</text>
</comment>
<dbReference type="InterPro" id="IPR019680">
    <property type="entry name" value="Mediator_Med1"/>
</dbReference>
<evidence type="ECO:0000313" key="10">
    <source>
        <dbReference type="Proteomes" id="UP000053447"/>
    </source>
</evidence>
<dbReference type="GO" id="GO:0003712">
    <property type="term" value="F:transcription coregulator activity"/>
    <property type="evidence" value="ECO:0007669"/>
    <property type="project" value="InterPro"/>
</dbReference>
<dbReference type="Pfam" id="PF10744">
    <property type="entry name" value="Med1"/>
    <property type="match status" value="1"/>
</dbReference>
<evidence type="ECO:0000256" key="5">
    <source>
        <dbReference type="ARBA" id="ARBA00023163"/>
    </source>
</evidence>
<evidence type="ECO:0000256" key="1">
    <source>
        <dbReference type="ARBA" id="ARBA00004123"/>
    </source>
</evidence>
<dbReference type="OrthoDB" id="5310959at2759"/>
<dbReference type="Proteomes" id="UP000053447">
    <property type="component" value="Unassembled WGS sequence"/>
</dbReference>
<dbReference type="GeneID" id="28940596"/>
<dbReference type="EMBL" id="LFWA01000009">
    <property type="protein sequence ID" value="KTW29462.1"/>
    <property type="molecule type" value="Genomic_DNA"/>
</dbReference>
<name>A0A0W4ZMC5_PNEJ7</name>
<dbReference type="eggNOG" id="ENOG502RYK5">
    <property type="taxonomic scope" value="Eukaryota"/>
</dbReference>
<protein>
    <recommendedName>
        <fullName evidence="7">Mediator of RNA polymerase II transcription subunit 1</fullName>
    </recommendedName>
    <alternativeName>
        <fullName evidence="7">Mediator complex subunit 1</fullName>
    </alternativeName>
</protein>
<keyword evidence="4 7" id="KW-0010">Activator</keyword>
<evidence type="ECO:0000256" key="7">
    <source>
        <dbReference type="RuleBase" id="RU364059"/>
    </source>
</evidence>
<dbReference type="STRING" id="1408657.A0A0W4ZMC5"/>